<evidence type="ECO:0000256" key="1">
    <source>
        <dbReference type="SAM" id="MobiDB-lite"/>
    </source>
</evidence>
<evidence type="ECO:0000313" key="2">
    <source>
        <dbReference type="EMBL" id="CAB9525834.1"/>
    </source>
</evidence>
<evidence type="ECO:0000313" key="3">
    <source>
        <dbReference type="Proteomes" id="UP001153069"/>
    </source>
</evidence>
<organism evidence="2 3">
    <name type="scientific">Seminavis robusta</name>
    <dbReference type="NCBI Taxonomy" id="568900"/>
    <lineage>
        <taxon>Eukaryota</taxon>
        <taxon>Sar</taxon>
        <taxon>Stramenopiles</taxon>
        <taxon>Ochrophyta</taxon>
        <taxon>Bacillariophyta</taxon>
        <taxon>Bacillariophyceae</taxon>
        <taxon>Bacillariophycidae</taxon>
        <taxon>Naviculales</taxon>
        <taxon>Naviculaceae</taxon>
        <taxon>Seminavis</taxon>
    </lineage>
</organism>
<name>A0A9N8ETP2_9STRA</name>
<reference evidence="2" key="1">
    <citation type="submission" date="2020-06" db="EMBL/GenBank/DDBJ databases">
        <authorList>
            <consortium name="Plant Systems Biology data submission"/>
        </authorList>
    </citation>
    <scope>NUCLEOTIDE SEQUENCE</scope>
    <source>
        <strain evidence="2">D6</strain>
    </source>
</reference>
<dbReference type="OrthoDB" id="52303at2759"/>
<accession>A0A9N8ETP2</accession>
<keyword evidence="3" id="KW-1185">Reference proteome</keyword>
<sequence length="120" mass="13452">MAEAINFARRLSSRNEPDLLQEDFAGPEPKSTFTQQYCSNLVKNVCPSSPLPTQCKKYPEVLMSLQKRNSDRHAQSIAFAGMSPGETSAAMVARDKGRLSQAQIKRRLTTPDARHNSWWA</sequence>
<gene>
    <name evidence="2" type="ORF">SEMRO_1734_G294300.1</name>
</gene>
<feature type="region of interest" description="Disordered" evidence="1">
    <location>
        <begin position="1"/>
        <end position="28"/>
    </location>
</feature>
<dbReference type="AlphaFoldDB" id="A0A9N8ETP2"/>
<protein>
    <submittedName>
        <fullName evidence="2">Uncharacterized protein</fullName>
    </submittedName>
</protein>
<proteinExistence type="predicted"/>
<dbReference type="Proteomes" id="UP001153069">
    <property type="component" value="Unassembled WGS sequence"/>
</dbReference>
<dbReference type="EMBL" id="CAICTM010001732">
    <property type="protein sequence ID" value="CAB9525834.1"/>
    <property type="molecule type" value="Genomic_DNA"/>
</dbReference>
<comment type="caution">
    <text evidence="2">The sequence shown here is derived from an EMBL/GenBank/DDBJ whole genome shotgun (WGS) entry which is preliminary data.</text>
</comment>